<dbReference type="OMA" id="THCTLNI"/>
<feature type="domain" description="MATH" evidence="1">
    <location>
        <begin position="223"/>
        <end position="277"/>
    </location>
</feature>
<dbReference type="InterPro" id="IPR008974">
    <property type="entry name" value="TRAF-like"/>
</dbReference>
<dbReference type="Gene3D" id="2.60.210.10">
    <property type="entry name" value="Apoptosis, Tumor Necrosis Factor Receptor Associated Protein 2, Chain A"/>
    <property type="match status" value="1"/>
</dbReference>
<keyword evidence="2" id="KW-0378">Hydrolase</keyword>
<evidence type="ECO:0000313" key="2">
    <source>
        <dbReference type="EMBL" id="PRQ39702.1"/>
    </source>
</evidence>
<comment type="caution">
    <text evidence="2">The sequence shown here is derived from an EMBL/GenBank/DDBJ whole genome shotgun (WGS) entry which is preliminary data.</text>
</comment>
<dbReference type="InterPro" id="IPR002083">
    <property type="entry name" value="MATH/TRAF_dom"/>
</dbReference>
<dbReference type="PANTHER" id="PTHR46162:SF2">
    <property type="entry name" value="ANKYRIN REPEAT-CONTAINING PROTEIN-RELATED"/>
    <property type="match status" value="1"/>
</dbReference>
<dbReference type="Pfam" id="PF22486">
    <property type="entry name" value="MATH_2"/>
    <property type="match status" value="1"/>
</dbReference>
<dbReference type="SMART" id="SM00061">
    <property type="entry name" value="MATH"/>
    <property type="match status" value="1"/>
</dbReference>
<name>A0A2P6QZU4_ROSCH</name>
<dbReference type="PANTHER" id="PTHR46162">
    <property type="entry name" value="TRAF-LIKE FAMILY PROTEIN"/>
    <property type="match status" value="1"/>
</dbReference>
<evidence type="ECO:0000313" key="3">
    <source>
        <dbReference type="Proteomes" id="UP000238479"/>
    </source>
</evidence>
<evidence type="ECO:0000259" key="1">
    <source>
        <dbReference type="PROSITE" id="PS50144"/>
    </source>
</evidence>
<dbReference type="SUPFAM" id="SSF49599">
    <property type="entry name" value="TRAF domain-like"/>
    <property type="match status" value="2"/>
</dbReference>
<organism evidence="2 3">
    <name type="scientific">Rosa chinensis</name>
    <name type="common">China rose</name>
    <dbReference type="NCBI Taxonomy" id="74649"/>
    <lineage>
        <taxon>Eukaryota</taxon>
        <taxon>Viridiplantae</taxon>
        <taxon>Streptophyta</taxon>
        <taxon>Embryophyta</taxon>
        <taxon>Tracheophyta</taxon>
        <taxon>Spermatophyta</taxon>
        <taxon>Magnoliopsida</taxon>
        <taxon>eudicotyledons</taxon>
        <taxon>Gunneridae</taxon>
        <taxon>Pentapetalae</taxon>
        <taxon>rosids</taxon>
        <taxon>fabids</taxon>
        <taxon>Rosales</taxon>
        <taxon>Rosaceae</taxon>
        <taxon>Rosoideae</taxon>
        <taxon>Rosoideae incertae sedis</taxon>
        <taxon>Rosa</taxon>
    </lineage>
</organism>
<sequence length="277" mass="31931">MAILNSDQDGVFRSLSDSLPTHCTLNIESFSLIAEYHGVSGYESKEFEAGGYIWKLVLYPNGNKKKNVEDHISVYLRIAGEDSLQTGWGVSVDFRLFLLDQNKGMYLVLEGTYCIYPSKYIDLHKRFDFICRLASYIYCLSSDILFPFSHCVHCSDAFTKQKCFHAGLLHVGFDKLIRLEEFTDVSNGYLIDDKCVFGAEVFVCKERKTGQAECISRIKSPCMYKHVWKLEKFSKLNAQFYHSKQFSAEGLNWYLQLSFFFSFDRKSTIGEIKEQPP</sequence>
<dbReference type="CDD" id="cd00121">
    <property type="entry name" value="MATH"/>
    <property type="match status" value="2"/>
</dbReference>
<accession>A0A2P6QZU4</accession>
<reference evidence="2 3" key="1">
    <citation type="journal article" date="2018" name="Nat. Genet.">
        <title>The Rosa genome provides new insights in the design of modern roses.</title>
        <authorList>
            <person name="Bendahmane M."/>
        </authorList>
    </citation>
    <scope>NUCLEOTIDE SEQUENCE [LARGE SCALE GENOMIC DNA]</scope>
    <source>
        <strain evidence="3">cv. Old Blush</strain>
    </source>
</reference>
<dbReference type="AlphaFoldDB" id="A0A2P6QZU4"/>
<dbReference type="PROSITE" id="PS50144">
    <property type="entry name" value="MATH"/>
    <property type="match status" value="2"/>
</dbReference>
<dbReference type="GO" id="GO:0004843">
    <property type="term" value="F:cysteine-type deubiquitinase activity"/>
    <property type="evidence" value="ECO:0007669"/>
    <property type="project" value="UniProtKB-EC"/>
</dbReference>
<proteinExistence type="predicted"/>
<dbReference type="EC" id="3.4.19.12" evidence="2"/>
<protein>
    <submittedName>
        <fullName evidence="2">Putative ubiquitinyl hydrolase 1</fullName>
        <ecNumber evidence="2">3.4.19.12</ecNumber>
    </submittedName>
</protein>
<gene>
    <name evidence="2" type="ORF">RchiOBHm_Chr4g0428111</name>
</gene>
<dbReference type="Gramene" id="PRQ39702">
    <property type="protein sequence ID" value="PRQ39702"/>
    <property type="gene ID" value="RchiOBHm_Chr4g0428111"/>
</dbReference>
<feature type="domain" description="MATH" evidence="1">
    <location>
        <begin position="20"/>
        <end position="201"/>
    </location>
</feature>
<keyword evidence="3" id="KW-1185">Reference proteome</keyword>
<dbReference type="Proteomes" id="UP000238479">
    <property type="component" value="Chromosome 4"/>
</dbReference>
<dbReference type="EMBL" id="PDCK01000042">
    <property type="protein sequence ID" value="PRQ39702.1"/>
    <property type="molecule type" value="Genomic_DNA"/>
</dbReference>
<dbReference type="STRING" id="74649.A0A2P6QZU4"/>